<gene>
    <name evidence="1" type="ORF">AVEN_75932_1</name>
</gene>
<dbReference type="AlphaFoldDB" id="A0A4Y2T082"/>
<dbReference type="EMBL" id="BGPR01025249">
    <property type="protein sequence ID" value="GBN94002.1"/>
    <property type="molecule type" value="Genomic_DNA"/>
</dbReference>
<organism evidence="1 2">
    <name type="scientific">Araneus ventricosus</name>
    <name type="common">Orbweaver spider</name>
    <name type="synonym">Epeira ventricosa</name>
    <dbReference type="NCBI Taxonomy" id="182803"/>
    <lineage>
        <taxon>Eukaryota</taxon>
        <taxon>Metazoa</taxon>
        <taxon>Ecdysozoa</taxon>
        <taxon>Arthropoda</taxon>
        <taxon>Chelicerata</taxon>
        <taxon>Arachnida</taxon>
        <taxon>Araneae</taxon>
        <taxon>Araneomorphae</taxon>
        <taxon>Entelegynae</taxon>
        <taxon>Araneoidea</taxon>
        <taxon>Araneidae</taxon>
        <taxon>Araneus</taxon>
    </lineage>
</organism>
<evidence type="ECO:0000313" key="2">
    <source>
        <dbReference type="Proteomes" id="UP000499080"/>
    </source>
</evidence>
<proteinExistence type="predicted"/>
<evidence type="ECO:0000313" key="1">
    <source>
        <dbReference type="EMBL" id="GBN94002.1"/>
    </source>
</evidence>
<keyword evidence="2" id="KW-1185">Reference proteome</keyword>
<name>A0A4Y2T082_ARAVE</name>
<dbReference type="OrthoDB" id="6437023at2759"/>
<dbReference type="Proteomes" id="UP000499080">
    <property type="component" value="Unassembled WGS sequence"/>
</dbReference>
<reference evidence="1 2" key="1">
    <citation type="journal article" date="2019" name="Sci. Rep.">
        <title>Orb-weaving spider Araneus ventricosus genome elucidates the spidroin gene catalogue.</title>
        <authorList>
            <person name="Kono N."/>
            <person name="Nakamura H."/>
            <person name="Ohtoshi R."/>
            <person name="Moran D.A.P."/>
            <person name="Shinohara A."/>
            <person name="Yoshida Y."/>
            <person name="Fujiwara M."/>
            <person name="Mori M."/>
            <person name="Tomita M."/>
            <person name="Arakawa K."/>
        </authorList>
    </citation>
    <scope>NUCLEOTIDE SEQUENCE [LARGE SCALE GENOMIC DNA]</scope>
</reference>
<sequence>MGPHHKPPFNGQSTQNFDAFFIIKRSTETDENFGNVSPFLVEKTIIDSVGVVAPTKLMRCGDLLVEVASRKQAQRILKLHFLSTITVSGKPQVTLNNSKGVITSGRLKNLSIGEIRQELSGQGVKDVRRINIRLNGELIPTKVIAK</sequence>
<comment type="caution">
    <text evidence="1">The sequence shown here is derived from an EMBL/GenBank/DDBJ whole genome shotgun (WGS) entry which is preliminary data.</text>
</comment>
<protein>
    <submittedName>
        <fullName evidence="1">Uncharacterized protein</fullName>
    </submittedName>
</protein>
<accession>A0A4Y2T082</accession>